<feature type="transmembrane region" description="Helical" evidence="10">
    <location>
        <begin position="380"/>
        <end position="401"/>
    </location>
</feature>
<feature type="transmembrane region" description="Helical" evidence="10">
    <location>
        <begin position="16"/>
        <end position="37"/>
    </location>
</feature>
<dbReference type="PANTHER" id="PTHR30588:SF0">
    <property type="entry name" value="BRANCHED-CHAIN AMINO ACID PERMEASE BRNQ"/>
    <property type="match status" value="1"/>
</dbReference>
<evidence type="ECO:0000256" key="10">
    <source>
        <dbReference type="SAM" id="Phobius"/>
    </source>
</evidence>
<dbReference type="RefSeq" id="WP_269944561.1">
    <property type="nucleotide sequence ID" value="NZ_JAKMUT010000005.1"/>
</dbReference>
<proteinExistence type="inferred from homology"/>
<evidence type="ECO:0000256" key="2">
    <source>
        <dbReference type="ARBA" id="ARBA00008540"/>
    </source>
</evidence>
<evidence type="ECO:0000256" key="9">
    <source>
        <dbReference type="SAM" id="MobiDB-lite"/>
    </source>
</evidence>
<dbReference type="Pfam" id="PF05525">
    <property type="entry name" value="Branch_AA_trans"/>
    <property type="match status" value="1"/>
</dbReference>
<feature type="transmembrane region" description="Helical" evidence="10">
    <location>
        <begin position="128"/>
        <end position="148"/>
    </location>
</feature>
<dbReference type="EMBL" id="JAKMUT010000005">
    <property type="protein sequence ID" value="MCZ9289871.1"/>
    <property type="molecule type" value="Genomic_DNA"/>
</dbReference>
<feature type="transmembrane region" description="Helical" evidence="10">
    <location>
        <begin position="321"/>
        <end position="342"/>
    </location>
</feature>
<dbReference type="PANTHER" id="PTHR30588">
    <property type="entry name" value="BRANCHED-CHAIN AMINO ACID TRANSPORT SYSTEM 2 CARRIER PROTEIN"/>
    <property type="match status" value="1"/>
</dbReference>
<dbReference type="GO" id="GO:0015188">
    <property type="term" value="F:L-isoleucine transmembrane transporter activity"/>
    <property type="evidence" value="ECO:0007669"/>
    <property type="project" value="TreeGrafter"/>
</dbReference>
<protein>
    <submittedName>
        <fullName evidence="11">Branched-chain amino acid transport system II carrier protein</fullName>
    </submittedName>
</protein>
<organism evidence="11 12">
    <name type="scientific">Corynebacterium evansiae</name>
    <dbReference type="NCBI Taxonomy" id="2913499"/>
    <lineage>
        <taxon>Bacteria</taxon>
        <taxon>Bacillati</taxon>
        <taxon>Actinomycetota</taxon>
        <taxon>Actinomycetes</taxon>
        <taxon>Mycobacteriales</taxon>
        <taxon>Corynebacteriaceae</taxon>
        <taxon>Corynebacterium</taxon>
    </lineage>
</organism>
<comment type="caution">
    <text evidence="11">The sequence shown here is derived from an EMBL/GenBank/DDBJ whole genome shotgun (WGS) entry which is preliminary data.</text>
</comment>
<feature type="transmembrane region" description="Helical" evidence="10">
    <location>
        <begin position="289"/>
        <end position="309"/>
    </location>
</feature>
<feature type="transmembrane region" description="Helical" evidence="10">
    <location>
        <begin position="49"/>
        <end position="73"/>
    </location>
</feature>
<feature type="transmembrane region" description="Helical" evidence="10">
    <location>
        <begin position="354"/>
        <end position="373"/>
    </location>
</feature>
<keyword evidence="8 10" id="KW-0472">Membrane</keyword>
<gene>
    <name evidence="11" type="primary">brnQ</name>
    <name evidence="11" type="ORF">L8V00_06610</name>
</gene>
<accession>A0A9X3LKX3</accession>
<dbReference type="Gene3D" id="1.20.1740.10">
    <property type="entry name" value="Amino acid/polyamine transporter I"/>
    <property type="match status" value="1"/>
</dbReference>
<dbReference type="NCBIfam" id="TIGR00796">
    <property type="entry name" value="livcs"/>
    <property type="match status" value="1"/>
</dbReference>
<dbReference type="GO" id="GO:0015190">
    <property type="term" value="F:L-leucine transmembrane transporter activity"/>
    <property type="evidence" value="ECO:0007669"/>
    <property type="project" value="TreeGrafter"/>
</dbReference>
<feature type="region of interest" description="Disordered" evidence="9">
    <location>
        <begin position="461"/>
        <end position="488"/>
    </location>
</feature>
<sequence>MSTPPSSTAKQPNTTTTVAAVGLMLFSMFFGAGNLIFPPMLGVESGENFTPAMIGFLLTGVLMPVLTVIAIAISGNGVRDLASRAGALFGLVFAIVAYLSIGALYAVPRAAAIGYELGIESTFDLSGGWWRLAGTFAFFLVCYLLTLWPGKVVDTLGKALTPVLLILLAVLAIVGLQKLNSPSIPATEEYTSNPLVSGISQGYFTMDSIGALAFALIVVSAFSQKGETDHKRIVKLSGIAAFTAGFFLMLVYLGLGLVGARMPEKESYSDGAAILSSAAHLTMGNTGEIVFSLIVLLACITTVVGLTAASSTFFHELVPAISYRWWATILTLVGLAIANLGLEKILNVSGPVIGLIYPPAIVLIALSYVHLLCRQHKLVFSYRIGVAVAFLFSFIDFLAALNVPVDDLQSALSWIPLMDAGMGWLLPTIFLTAIGLVIDLTRKVPNDEDKDVDLEALDPFTANVDTEGTEDSAEVAADSATDTPTSRG</sequence>
<dbReference type="GO" id="GO:0015820">
    <property type="term" value="P:L-leucine transport"/>
    <property type="evidence" value="ECO:0007669"/>
    <property type="project" value="TreeGrafter"/>
</dbReference>
<dbReference type="GO" id="GO:0005886">
    <property type="term" value="C:plasma membrane"/>
    <property type="evidence" value="ECO:0007669"/>
    <property type="project" value="UniProtKB-SubCell"/>
</dbReference>
<keyword evidence="6" id="KW-0029">Amino-acid transport</keyword>
<evidence type="ECO:0000313" key="12">
    <source>
        <dbReference type="Proteomes" id="UP001146469"/>
    </source>
</evidence>
<dbReference type="Proteomes" id="UP001146469">
    <property type="component" value="Unassembled WGS sequence"/>
</dbReference>
<reference evidence="11" key="1">
    <citation type="submission" date="2022-02" db="EMBL/GenBank/DDBJ databases">
        <title>Corynebacterium sp. from urogenital microbiome.</title>
        <authorList>
            <person name="Cappelli E.A."/>
            <person name="Ribeiro T.G."/>
            <person name="Peixe L."/>
        </authorList>
    </citation>
    <scope>NUCLEOTIDE SEQUENCE</scope>
    <source>
        <strain evidence="11">C8Ua_174</strain>
    </source>
</reference>
<comment type="similarity">
    <text evidence="2">Belongs to the branched chain amino acid transporter family.</text>
</comment>
<evidence type="ECO:0000256" key="7">
    <source>
        <dbReference type="ARBA" id="ARBA00022989"/>
    </source>
</evidence>
<evidence type="ECO:0000256" key="1">
    <source>
        <dbReference type="ARBA" id="ARBA00004651"/>
    </source>
</evidence>
<feature type="transmembrane region" description="Helical" evidence="10">
    <location>
        <begin position="160"/>
        <end position="179"/>
    </location>
</feature>
<dbReference type="GO" id="GO:0015818">
    <property type="term" value="P:isoleucine transport"/>
    <property type="evidence" value="ECO:0007669"/>
    <property type="project" value="TreeGrafter"/>
</dbReference>
<dbReference type="GO" id="GO:0005304">
    <property type="term" value="F:L-valine transmembrane transporter activity"/>
    <property type="evidence" value="ECO:0007669"/>
    <property type="project" value="TreeGrafter"/>
</dbReference>
<keyword evidence="5 10" id="KW-0812">Transmembrane</keyword>
<feature type="transmembrane region" description="Helical" evidence="10">
    <location>
        <begin position="85"/>
        <end position="108"/>
    </location>
</feature>
<evidence type="ECO:0000313" key="11">
    <source>
        <dbReference type="EMBL" id="MCZ9289871.1"/>
    </source>
</evidence>
<keyword evidence="12" id="KW-1185">Reference proteome</keyword>
<dbReference type="AlphaFoldDB" id="A0A9X3LKX3"/>
<dbReference type="InterPro" id="IPR004685">
    <property type="entry name" value="Brnchd-chn_aa_trnsp_Livcs"/>
</dbReference>
<feature type="transmembrane region" description="Helical" evidence="10">
    <location>
        <begin position="421"/>
        <end position="440"/>
    </location>
</feature>
<comment type="subcellular location">
    <subcellularLocation>
        <location evidence="1">Cell membrane</location>
        <topology evidence="1">Multi-pass membrane protein</topology>
    </subcellularLocation>
</comment>
<name>A0A9X3LKX3_9CORY</name>
<evidence type="ECO:0000256" key="3">
    <source>
        <dbReference type="ARBA" id="ARBA00022448"/>
    </source>
</evidence>
<evidence type="ECO:0000256" key="5">
    <source>
        <dbReference type="ARBA" id="ARBA00022692"/>
    </source>
</evidence>
<feature type="transmembrane region" description="Helical" evidence="10">
    <location>
        <begin position="199"/>
        <end position="222"/>
    </location>
</feature>
<evidence type="ECO:0000256" key="4">
    <source>
        <dbReference type="ARBA" id="ARBA00022475"/>
    </source>
</evidence>
<feature type="transmembrane region" description="Helical" evidence="10">
    <location>
        <begin position="234"/>
        <end position="255"/>
    </location>
</feature>
<keyword evidence="4" id="KW-1003">Cell membrane</keyword>
<evidence type="ECO:0000256" key="6">
    <source>
        <dbReference type="ARBA" id="ARBA00022970"/>
    </source>
</evidence>
<evidence type="ECO:0000256" key="8">
    <source>
        <dbReference type="ARBA" id="ARBA00023136"/>
    </source>
</evidence>
<keyword evidence="7 10" id="KW-1133">Transmembrane helix</keyword>
<keyword evidence="3" id="KW-0813">Transport</keyword>